<comment type="caution">
    <text evidence="2">The sequence shown here is derived from an EMBL/GenBank/DDBJ whole genome shotgun (WGS) entry which is preliminary data.</text>
</comment>
<evidence type="ECO:0000313" key="2">
    <source>
        <dbReference type="EMBL" id="OJT15048.1"/>
    </source>
</evidence>
<dbReference type="AlphaFoldDB" id="A0A1M2W5B4"/>
<sequence>MLELLSQCQTPALAELVVEFLADDRELDLWQFLPCAFPRLSSLTVNVYRTVEKHSDIPVATANDSGSRPMFTQLGSHYRRPFARSPSRPRSNPLPTPPGPMSAKSSGATFAERMTGGFTTMCLS</sequence>
<proteinExistence type="predicted"/>
<feature type="region of interest" description="Disordered" evidence="1">
    <location>
        <begin position="75"/>
        <end position="109"/>
    </location>
</feature>
<protein>
    <submittedName>
        <fullName evidence="2">Uncharacterized protein</fullName>
    </submittedName>
</protein>
<evidence type="ECO:0000313" key="3">
    <source>
        <dbReference type="Proteomes" id="UP000184267"/>
    </source>
</evidence>
<dbReference type="OrthoDB" id="10516040at2759"/>
<keyword evidence="3" id="KW-1185">Reference proteome</keyword>
<reference evidence="2 3" key="1">
    <citation type="submission" date="2016-10" db="EMBL/GenBank/DDBJ databases">
        <title>Genome sequence of the basidiomycete white-rot fungus Trametes pubescens.</title>
        <authorList>
            <person name="Makela M.R."/>
            <person name="Granchi Z."/>
            <person name="Peng M."/>
            <person name="De Vries R.P."/>
            <person name="Grigoriev I."/>
            <person name="Riley R."/>
            <person name="Hilden K."/>
        </authorList>
    </citation>
    <scope>NUCLEOTIDE SEQUENCE [LARGE SCALE GENOMIC DNA]</scope>
    <source>
        <strain evidence="2 3">FBCC735</strain>
    </source>
</reference>
<accession>A0A1M2W5B4</accession>
<evidence type="ECO:0000256" key="1">
    <source>
        <dbReference type="SAM" id="MobiDB-lite"/>
    </source>
</evidence>
<name>A0A1M2W5B4_TRAPU</name>
<dbReference type="Proteomes" id="UP000184267">
    <property type="component" value="Unassembled WGS sequence"/>
</dbReference>
<gene>
    <name evidence="2" type="ORF">TRAPUB_8392</name>
</gene>
<dbReference type="EMBL" id="MNAD01000206">
    <property type="protein sequence ID" value="OJT15048.1"/>
    <property type="molecule type" value="Genomic_DNA"/>
</dbReference>
<organism evidence="2 3">
    <name type="scientific">Trametes pubescens</name>
    <name type="common">White-rot fungus</name>
    <dbReference type="NCBI Taxonomy" id="154538"/>
    <lineage>
        <taxon>Eukaryota</taxon>
        <taxon>Fungi</taxon>
        <taxon>Dikarya</taxon>
        <taxon>Basidiomycota</taxon>
        <taxon>Agaricomycotina</taxon>
        <taxon>Agaricomycetes</taxon>
        <taxon>Polyporales</taxon>
        <taxon>Polyporaceae</taxon>
        <taxon>Trametes</taxon>
    </lineage>
</organism>